<dbReference type="InterPro" id="IPR013078">
    <property type="entry name" value="His_Pase_superF_clade-1"/>
</dbReference>
<dbReference type="PATRIC" id="fig|1038922.3.peg.2055"/>
<name>J2YCT4_PSEFQ</name>
<gene>
    <name evidence="1" type="ORF">PflQ2_3452</name>
</gene>
<dbReference type="InterPro" id="IPR029033">
    <property type="entry name" value="His_PPase_superfam"/>
</dbReference>
<dbReference type="SMART" id="SM00855">
    <property type="entry name" value="PGAM"/>
    <property type="match status" value="1"/>
</dbReference>
<evidence type="ECO:0000313" key="1">
    <source>
        <dbReference type="EMBL" id="EJL04709.1"/>
    </source>
</evidence>
<reference evidence="1" key="1">
    <citation type="journal article" date="2012" name="PLoS Genet.">
        <title>Comparative Genomics of Plant-Associated Pseudomonas spp.: Insights into Diversity and Inheritance of Traits Involved in Multitrophic Interactions.</title>
        <authorList>
            <person name="Loper J.E."/>
            <person name="Hassan K.A."/>
            <person name="Mavrodi D.V."/>
            <person name="Davis E.W.II."/>
            <person name="Lim C.K."/>
            <person name="Shaffer B.T."/>
            <person name="Elbourne L.D."/>
            <person name="Stockwell V.O."/>
            <person name="Hartney S.L."/>
            <person name="Breakwell K."/>
            <person name="Henkels M.D."/>
            <person name="Tetu S.G."/>
            <person name="Rangel L.I."/>
            <person name="Kidarsa T.A."/>
            <person name="Wilson N.L."/>
            <person name="van de Mortel J.E."/>
            <person name="Song C."/>
            <person name="Blumhagen R."/>
            <person name="Radune D."/>
            <person name="Hostetler J.B."/>
            <person name="Brinkac L.M."/>
            <person name="Durkin A.S."/>
            <person name="Kluepfel D.A."/>
            <person name="Wechter W.P."/>
            <person name="Anderson A.J."/>
            <person name="Kim Y.C."/>
            <person name="Pierson L.S.III."/>
            <person name="Pierson E.A."/>
            <person name="Lindow S.E."/>
            <person name="Kobayashi D.Y."/>
            <person name="Raaijmakers J.M."/>
            <person name="Weller D.M."/>
            <person name="Thomashow L.S."/>
            <person name="Allen A.E."/>
            <person name="Paulsen I.T."/>
        </authorList>
    </citation>
    <scope>NUCLEOTIDE SEQUENCE [LARGE SCALE GENOMIC DNA]</scope>
    <source>
        <strain evidence="1">Q2-87</strain>
    </source>
</reference>
<dbReference type="AlphaFoldDB" id="J2YCT4"/>
<proteinExistence type="predicted"/>
<dbReference type="EMBL" id="AGBM01000001">
    <property type="protein sequence ID" value="EJL04709.1"/>
    <property type="molecule type" value="Genomic_DNA"/>
</dbReference>
<dbReference type="Pfam" id="PF00300">
    <property type="entry name" value="His_Phos_1"/>
    <property type="match status" value="1"/>
</dbReference>
<dbReference type="Proteomes" id="UP000007289">
    <property type="component" value="Chromosome"/>
</dbReference>
<dbReference type="Gene3D" id="3.40.50.1240">
    <property type="entry name" value="Phosphoglycerate mutase-like"/>
    <property type="match status" value="1"/>
</dbReference>
<dbReference type="SUPFAM" id="SSF53254">
    <property type="entry name" value="Phosphoglycerate mutase-like"/>
    <property type="match status" value="1"/>
</dbReference>
<organism evidence="1">
    <name type="scientific">Pseudomonas fluorescens (strain Q2-87)</name>
    <dbReference type="NCBI Taxonomy" id="1038922"/>
    <lineage>
        <taxon>Bacteria</taxon>
        <taxon>Pseudomonadati</taxon>
        <taxon>Pseudomonadota</taxon>
        <taxon>Gammaproteobacteria</taxon>
        <taxon>Pseudomonadales</taxon>
        <taxon>Pseudomonadaceae</taxon>
        <taxon>Pseudomonas</taxon>
    </lineage>
</organism>
<protein>
    <submittedName>
        <fullName evidence="1">Phosphoglycerate mutase family protein</fullName>
    </submittedName>
</protein>
<dbReference type="RefSeq" id="WP_003183085.1">
    <property type="nucleotide sequence ID" value="NZ_CM001558.1"/>
</dbReference>
<dbReference type="eggNOG" id="COG0406">
    <property type="taxonomic scope" value="Bacteria"/>
</dbReference>
<sequence>MQATRLTLICHARTIAQKQARFALDEPLDSDNLAQRPATGPGYRKVRQLLCGPELRTRQTAALFGDEPQVVAALADCDLGRWRGLSIDDLLKAEPQQLQAWLDDPEAAPHGGESVAQLCRRVGDWLASLENRPGHVLAVTHPFVIRAALINVLQCPAATFNRIDIEPLSAIELRFNGVWRLRALGPGQESVE</sequence>
<accession>J2YCT4</accession>
<dbReference type="HOGENOM" id="CLU_033323_6_0_6"/>
<comment type="caution">
    <text evidence="1">The sequence shown here is derived from an EMBL/GenBank/DDBJ whole genome shotgun (WGS) entry which is preliminary data.</text>
</comment>